<evidence type="ECO:0000313" key="5">
    <source>
        <dbReference type="EMBL" id="RLE53744.1"/>
    </source>
</evidence>
<dbReference type="EMBL" id="QMQX01000002">
    <property type="protein sequence ID" value="RLE53744.1"/>
    <property type="molecule type" value="Genomic_DNA"/>
</dbReference>
<dbReference type="SUPFAM" id="SSF54631">
    <property type="entry name" value="CBS-domain pair"/>
    <property type="match status" value="1"/>
</dbReference>
<gene>
    <name evidence="5" type="ORF">DRJ33_00155</name>
</gene>
<dbReference type="InterPro" id="IPR046342">
    <property type="entry name" value="CBS_dom_sf"/>
</dbReference>
<feature type="domain" description="CBS" evidence="3">
    <location>
        <begin position="14"/>
        <end position="72"/>
    </location>
</feature>
<dbReference type="PANTHER" id="PTHR43080:SF2">
    <property type="entry name" value="CBS DOMAIN-CONTAINING PROTEIN"/>
    <property type="match status" value="1"/>
</dbReference>
<dbReference type="PROSITE" id="PS51901">
    <property type="entry name" value="ACP_MB"/>
    <property type="match status" value="1"/>
</dbReference>
<dbReference type="SMART" id="SM00116">
    <property type="entry name" value="CBS"/>
    <property type="match status" value="2"/>
</dbReference>
<proteinExistence type="predicted"/>
<evidence type="ECO:0000256" key="1">
    <source>
        <dbReference type="ARBA" id="ARBA00023122"/>
    </source>
</evidence>
<protein>
    <recommendedName>
        <fullName evidence="7">CBS domain-containing protein</fullName>
    </recommendedName>
</protein>
<dbReference type="Proteomes" id="UP000272051">
    <property type="component" value="Unassembled WGS sequence"/>
</dbReference>
<dbReference type="InterPro" id="IPR044065">
    <property type="entry name" value="ACP_MB"/>
</dbReference>
<keyword evidence="1 2" id="KW-0129">CBS domain</keyword>
<feature type="domain" description="ACP-type MB" evidence="4">
    <location>
        <begin position="151"/>
        <end position="185"/>
    </location>
</feature>
<dbReference type="PROSITE" id="PS51371">
    <property type="entry name" value="CBS"/>
    <property type="match status" value="2"/>
</dbReference>
<organism evidence="5 6">
    <name type="scientific">Thermoproteota archaeon</name>
    <dbReference type="NCBI Taxonomy" id="2056631"/>
    <lineage>
        <taxon>Archaea</taxon>
        <taxon>Thermoproteota</taxon>
    </lineage>
</organism>
<sequence>MVDLKASISVKDIMSKTPIVASEDATISEIAKIMADKDVGSVIIVRDGKPVGIITERDIIIRVLARKLNPDEVRVRDVMSSPIIVISPDADIAEAARKMAQHDVRRLIVTSKGEFLGVVTERDVLATAPELIEILREAAKIAHRKTLKQESLAGYCDNCEEWSDNLKEVDGRFLCEECRAELGLE</sequence>
<evidence type="ECO:0000259" key="3">
    <source>
        <dbReference type="PROSITE" id="PS51371"/>
    </source>
</evidence>
<dbReference type="InterPro" id="IPR051257">
    <property type="entry name" value="Diverse_CBS-Domain"/>
</dbReference>
<dbReference type="PANTHER" id="PTHR43080">
    <property type="entry name" value="CBS DOMAIN-CONTAINING PROTEIN CBSX3, MITOCHONDRIAL"/>
    <property type="match status" value="1"/>
</dbReference>
<dbReference type="Pfam" id="PF00571">
    <property type="entry name" value="CBS"/>
    <property type="match status" value="2"/>
</dbReference>
<evidence type="ECO:0000259" key="4">
    <source>
        <dbReference type="PROSITE" id="PS51901"/>
    </source>
</evidence>
<comment type="caution">
    <text evidence="5">The sequence shown here is derived from an EMBL/GenBank/DDBJ whole genome shotgun (WGS) entry which is preliminary data.</text>
</comment>
<evidence type="ECO:0008006" key="7">
    <source>
        <dbReference type="Google" id="ProtNLM"/>
    </source>
</evidence>
<dbReference type="Gene3D" id="3.10.580.10">
    <property type="entry name" value="CBS-domain"/>
    <property type="match status" value="1"/>
</dbReference>
<evidence type="ECO:0000313" key="6">
    <source>
        <dbReference type="Proteomes" id="UP000272051"/>
    </source>
</evidence>
<name>A0A497F267_9CREN</name>
<accession>A0A497F267</accession>
<reference evidence="5 6" key="1">
    <citation type="submission" date="2018-06" db="EMBL/GenBank/DDBJ databases">
        <title>Extensive metabolic versatility and redundancy in microbially diverse, dynamic hydrothermal sediments.</title>
        <authorList>
            <person name="Dombrowski N."/>
            <person name="Teske A."/>
            <person name="Baker B.J."/>
        </authorList>
    </citation>
    <scope>NUCLEOTIDE SEQUENCE [LARGE SCALE GENOMIC DNA]</scope>
    <source>
        <strain evidence="5">B34_G17</strain>
    </source>
</reference>
<feature type="domain" description="CBS" evidence="3">
    <location>
        <begin position="79"/>
        <end position="134"/>
    </location>
</feature>
<evidence type="ECO:0000256" key="2">
    <source>
        <dbReference type="PROSITE-ProRule" id="PRU00703"/>
    </source>
</evidence>
<dbReference type="InterPro" id="IPR000644">
    <property type="entry name" value="CBS_dom"/>
</dbReference>
<dbReference type="AlphaFoldDB" id="A0A497F267"/>